<feature type="coiled-coil region" evidence="1">
    <location>
        <begin position="167"/>
        <end position="222"/>
    </location>
</feature>
<accession>A0A162GU83</accession>
<keyword evidence="4" id="KW-1185">Reference proteome</keyword>
<dbReference type="RefSeq" id="YP_009250095.1">
    <property type="nucleotide sequence ID" value="NC_029997.2"/>
</dbReference>
<sequence>MALSKVNFAGRSLEVFTVVDSKGEKWHQANPFADALGYTRSNYAVSVHVSSNNKRELEDFKSQGNPAIDDSSLSLHPRTKFINTAGVFELINASEMPAAKKFRSWENNDLLPTLCHEGEYNMAKDAPVDIAQGMNAVHAATNDGADAPWMKDLQHLKSAIVEKDKKIDDLTIALSESNEKLHEANRSIVVMSNNVMKAFEIVNEARKDCETARKETAELANRMADIAQDVIAKPSDPQLLHSLAVCALGNDQYAFLRPQKRSLKRSLERLSVDEKDIVFKQDYVPNAMNVLNKVKERLPKDKYKAHNNRITLHDDLTKEDLLKAIESTVTSRQAAIIVNKANKHL</sequence>
<dbReference type="InterPro" id="IPR003497">
    <property type="entry name" value="BRO_N_domain"/>
</dbReference>
<dbReference type="OrthoDB" id="8240at10239"/>
<dbReference type="KEGG" id="vg:27429931"/>
<dbReference type="PROSITE" id="PS51750">
    <property type="entry name" value="BRO_N"/>
    <property type="match status" value="1"/>
</dbReference>
<dbReference type="SMART" id="SM01040">
    <property type="entry name" value="Bro-N"/>
    <property type="match status" value="1"/>
</dbReference>
<dbReference type="GeneID" id="27429931"/>
<dbReference type="Pfam" id="PF12299">
    <property type="entry name" value="DUF3627"/>
    <property type="match status" value="1"/>
</dbReference>
<dbReference type="Proteomes" id="UP000201861">
    <property type="component" value="Segment"/>
</dbReference>
<name>A0A162GU83_9ABAC</name>
<protein>
    <submittedName>
        <fullName evidence="3">BRO-F</fullName>
    </submittedName>
</protein>
<organism evidence="3 4">
    <name type="scientific">Urbanus proteus nucleopolyhedrovirus</name>
    <dbReference type="NCBI Taxonomy" id="1675866"/>
    <lineage>
        <taxon>Viruses</taxon>
        <taxon>Viruses incertae sedis</taxon>
        <taxon>Naldaviricetes</taxon>
        <taxon>Lefavirales</taxon>
        <taxon>Baculoviridae</taxon>
        <taxon>Alphabaculovirus</taxon>
        <taxon>Alphabaculovirus urprotei</taxon>
    </lineage>
</organism>
<dbReference type="Pfam" id="PF02498">
    <property type="entry name" value="Bro-N"/>
    <property type="match status" value="1"/>
</dbReference>
<feature type="domain" description="Bro-N" evidence="2">
    <location>
        <begin position="1"/>
        <end position="118"/>
    </location>
</feature>
<evidence type="ECO:0000256" key="1">
    <source>
        <dbReference type="SAM" id="Coils"/>
    </source>
</evidence>
<evidence type="ECO:0000313" key="3">
    <source>
        <dbReference type="EMBL" id="AKR17328.1"/>
    </source>
</evidence>
<reference evidence="3" key="1">
    <citation type="submission" date="2017-04" db="EMBL/GenBank/DDBJ databases">
        <title>Complete genome sequence of Urbanus proteus nucleopolyhedrovirus (UrprNPV).</title>
        <authorList>
            <person name="Santos E.R."/>
            <person name="Melo F.L."/>
            <person name="Sosa-Gomez D.R."/>
            <person name="Ribeiro B.M."/>
            <person name="Ardisson-Araujo D.M.P."/>
        </authorList>
    </citation>
    <scope>NUCLEOTIDE SEQUENCE [LARGE SCALE GENOMIC DNA]</scope>
    <source>
        <strain evidence="3">Southern Brazil</strain>
    </source>
</reference>
<gene>
    <name evidence="3" type="primary">bro-f</name>
</gene>
<dbReference type="InterPro" id="IPR022549">
    <property type="entry name" value="DUF3627"/>
</dbReference>
<evidence type="ECO:0000259" key="2">
    <source>
        <dbReference type="PROSITE" id="PS51750"/>
    </source>
</evidence>
<evidence type="ECO:0000313" key="4">
    <source>
        <dbReference type="Proteomes" id="UP000201861"/>
    </source>
</evidence>
<dbReference type="EMBL" id="KR011717">
    <property type="protein sequence ID" value="AKR17328.1"/>
    <property type="molecule type" value="Genomic_DNA"/>
</dbReference>
<keyword evidence="1" id="KW-0175">Coiled coil</keyword>
<proteinExistence type="predicted"/>